<comment type="caution">
    <text evidence="1">The sequence shown here is derived from an EMBL/GenBank/DDBJ whole genome shotgun (WGS) entry which is preliminary data.</text>
</comment>
<evidence type="ECO:0000313" key="1">
    <source>
        <dbReference type="EMBL" id="KRL63944.1"/>
    </source>
</evidence>
<dbReference type="AlphaFoldDB" id="A0A0R1SDC4"/>
<name>A0A0R1SDC4_9LACO</name>
<proteinExistence type="predicted"/>
<evidence type="ECO:0008006" key="3">
    <source>
        <dbReference type="Google" id="ProtNLM"/>
    </source>
</evidence>
<evidence type="ECO:0000313" key="2">
    <source>
        <dbReference type="Proteomes" id="UP000051931"/>
    </source>
</evidence>
<dbReference type="InterPro" id="IPR016977">
    <property type="entry name" value="ComGF"/>
</dbReference>
<dbReference type="PATRIC" id="fig|1122152.4.peg.192"/>
<protein>
    <recommendedName>
        <fullName evidence="3">Competence protein ComGF</fullName>
    </recommendedName>
</protein>
<dbReference type="EMBL" id="AZFB01000001">
    <property type="protein sequence ID" value="KRL63944.1"/>
    <property type="molecule type" value="Genomic_DNA"/>
</dbReference>
<dbReference type="eggNOG" id="COG4940">
    <property type="taxonomic scope" value="Bacteria"/>
</dbReference>
<organism evidence="1 2">
    <name type="scientific">Lactobacillus psittaci DSM 15354</name>
    <dbReference type="NCBI Taxonomy" id="1122152"/>
    <lineage>
        <taxon>Bacteria</taxon>
        <taxon>Bacillati</taxon>
        <taxon>Bacillota</taxon>
        <taxon>Bacilli</taxon>
        <taxon>Lactobacillales</taxon>
        <taxon>Lactobacillaceae</taxon>
        <taxon>Lactobacillus</taxon>
    </lineage>
</organism>
<dbReference type="STRING" id="1122152.GCA_000425905_00492"/>
<accession>A0A0R1SDC4</accession>
<reference evidence="1 2" key="1">
    <citation type="journal article" date="2015" name="Genome Announc.">
        <title>Expanding the biotechnology potential of lactobacilli through comparative genomics of 213 strains and associated genera.</title>
        <authorList>
            <person name="Sun Z."/>
            <person name="Harris H.M."/>
            <person name="McCann A."/>
            <person name="Guo C."/>
            <person name="Argimon S."/>
            <person name="Zhang W."/>
            <person name="Yang X."/>
            <person name="Jeffery I.B."/>
            <person name="Cooney J.C."/>
            <person name="Kagawa T.F."/>
            <person name="Liu W."/>
            <person name="Song Y."/>
            <person name="Salvetti E."/>
            <person name="Wrobel A."/>
            <person name="Rasinkangas P."/>
            <person name="Parkhill J."/>
            <person name="Rea M.C."/>
            <person name="O'Sullivan O."/>
            <person name="Ritari J."/>
            <person name="Douillard F.P."/>
            <person name="Paul Ross R."/>
            <person name="Yang R."/>
            <person name="Briner A.E."/>
            <person name="Felis G.E."/>
            <person name="de Vos W.M."/>
            <person name="Barrangou R."/>
            <person name="Klaenhammer T.R."/>
            <person name="Caufield P.W."/>
            <person name="Cui Y."/>
            <person name="Zhang H."/>
            <person name="O'Toole P.W."/>
        </authorList>
    </citation>
    <scope>NUCLEOTIDE SEQUENCE [LARGE SCALE GENOMIC DNA]</scope>
    <source>
        <strain evidence="1 2">DSM 15354</strain>
    </source>
</reference>
<gene>
    <name evidence="1" type="ORF">FC23_GL000191</name>
</gene>
<dbReference type="Proteomes" id="UP000051931">
    <property type="component" value="Unassembled WGS sequence"/>
</dbReference>
<keyword evidence="2" id="KW-1185">Reference proteome</keyword>
<dbReference type="Pfam" id="PF15980">
    <property type="entry name" value="ComGF"/>
    <property type="match status" value="1"/>
</dbReference>
<sequence length="151" mass="17668">MITILCVFSLSQILLSFKHYQGKGHLNNEVVFSYVQFKQFLDKFDEVTVRTDLSNSQKIILSPRINHKTTKDYRIEFYKNEMVRLTTPNGGHMPLLLNLRAARFYIEPDYIRLHVTELDGKKSDLIFKPKKMILKDKADEETDKKVDKGKG</sequence>